<dbReference type="EMBL" id="CM026423">
    <property type="protein sequence ID" value="KAG0581708.1"/>
    <property type="molecule type" value="Genomic_DNA"/>
</dbReference>
<sequence length="131" mass="14355">MPTIRGVTYATMTWRGHMMDEQRRRGFGPGRGSRGASISSFSGVLLCSCQLQFGFVLPKVQSGAGNRSLSSLLSRAPCAAWLVSVPSDVCGWMVVLIVGFRFRLRADCISRFVDWSMSCTVWMACWCSASG</sequence>
<name>A0A8T0IGP0_CERPU</name>
<keyword evidence="2" id="KW-1185">Reference proteome</keyword>
<accession>A0A8T0IGP0</accession>
<organism evidence="1 2">
    <name type="scientific">Ceratodon purpureus</name>
    <name type="common">Fire moss</name>
    <name type="synonym">Dicranum purpureum</name>
    <dbReference type="NCBI Taxonomy" id="3225"/>
    <lineage>
        <taxon>Eukaryota</taxon>
        <taxon>Viridiplantae</taxon>
        <taxon>Streptophyta</taxon>
        <taxon>Embryophyta</taxon>
        <taxon>Bryophyta</taxon>
        <taxon>Bryophytina</taxon>
        <taxon>Bryopsida</taxon>
        <taxon>Dicranidae</taxon>
        <taxon>Pseudoditrichales</taxon>
        <taxon>Ditrichaceae</taxon>
        <taxon>Ceratodon</taxon>
    </lineage>
</organism>
<dbReference type="Proteomes" id="UP000822688">
    <property type="component" value="Chromosome 3"/>
</dbReference>
<proteinExistence type="predicted"/>
<gene>
    <name evidence="1" type="ORF">KC19_3G002100</name>
</gene>
<reference evidence="1" key="1">
    <citation type="submission" date="2020-06" db="EMBL/GenBank/DDBJ databases">
        <title>WGS assembly of Ceratodon purpureus strain R40.</title>
        <authorList>
            <person name="Carey S.B."/>
            <person name="Jenkins J."/>
            <person name="Shu S."/>
            <person name="Lovell J.T."/>
            <person name="Sreedasyam A."/>
            <person name="Maumus F."/>
            <person name="Tiley G.P."/>
            <person name="Fernandez-Pozo N."/>
            <person name="Barry K."/>
            <person name="Chen C."/>
            <person name="Wang M."/>
            <person name="Lipzen A."/>
            <person name="Daum C."/>
            <person name="Saski C.A."/>
            <person name="Payton A.C."/>
            <person name="Mcbreen J.C."/>
            <person name="Conrad R.E."/>
            <person name="Kollar L.M."/>
            <person name="Olsson S."/>
            <person name="Huttunen S."/>
            <person name="Landis J.B."/>
            <person name="Wickett N.J."/>
            <person name="Johnson M.G."/>
            <person name="Rensing S.A."/>
            <person name="Grimwood J."/>
            <person name="Schmutz J."/>
            <person name="Mcdaniel S.F."/>
        </authorList>
    </citation>
    <scope>NUCLEOTIDE SEQUENCE</scope>
    <source>
        <strain evidence="1">R40</strain>
    </source>
</reference>
<evidence type="ECO:0000313" key="2">
    <source>
        <dbReference type="Proteomes" id="UP000822688"/>
    </source>
</evidence>
<comment type="caution">
    <text evidence="1">The sequence shown here is derived from an EMBL/GenBank/DDBJ whole genome shotgun (WGS) entry which is preliminary data.</text>
</comment>
<dbReference type="AlphaFoldDB" id="A0A8T0IGP0"/>
<protein>
    <submittedName>
        <fullName evidence="1">Uncharacterized protein</fullName>
    </submittedName>
</protein>
<evidence type="ECO:0000313" key="1">
    <source>
        <dbReference type="EMBL" id="KAG0581708.1"/>
    </source>
</evidence>